<dbReference type="Gene3D" id="3.40.1380.10">
    <property type="match status" value="1"/>
</dbReference>
<dbReference type="InterPro" id="IPR035968">
    <property type="entry name" value="ATP_synth_F1_ATPase_gsu"/>
</dbReference>
<dbReference type="STRING" id="1798374.A2Z33_04325"/>
<keyword evidence="9" id="KW-0066">ATP synthesis</keyword>
<reference evidence="10 11" key="1">
    <citation type="journal article" date="2016" name="Nat. Commun.">
        <title>Thousands of microbial genomes shed light on interconnected biogeochemical processes in an aquifer system.</title>
        <authorList>
            <person name="Anantharaman K."/>
            <person name="Brown C.T."/>
            <person name="Hug L.A."/>
            <person name="Sharon I."/>
            <person name="Castelle C.J."/>
            <person name="Probst A.J."/>
            <person name="Thomas B.C."/>
            <person name="Singh A."/>
            <person name="Wilkins M.J."/>
            <person name="Karaoz U."/>
            <person name="Brodie E.L."/>
            <person name="Williams K.H."/>
            <person name="Hubbard S.S."/>
            <person name="Banfield J.F."/>
        </authorList>
    </citation>
    <scope>NUCLEOTIDE SEQUENCE [LARGE SCALE GENOMIC DNA]</scope>
</reference>
<keyword evidence="5" id="KW-0375">Hydrogen ion transport</keyword>
<evidence type="ECO:0000256" key="2">
    <source>
        <dbReference type="ARBA" id="ARBA00004170"/>
    </source>
</evidence>
<evidence type="ECO:0000256" key="7">
    <source>
        <dbReference type="ARBA" id="ARBA00023136"/>
    </source>
</evidence>
<dbReference type="SUPFAM" id="SSF52943">
    <property type="entry name" value="ATP synthase (F1-ATPase), gamma subunit"/>
    <property type="match status" value="1"/>
</dbReference>
<evidence type="ECO:0000256" key="8">
    <source>
        <dbReference type="ARBA" id="ARBA00023196"/>
    </source>
</evidence>
<dbReference type="AlphaFoldDB" id="A0A1F5YWT7"/>
<proteinExistence type="inferred from homology"/>
<name>A0A1F5YWT7_9BACT</name>
<dbReference type="Pfam" id="PF00231">
    <property type="entry name" value="ATP-synt"/>
    <property type="match status" value="1"/>
</dbReference>
<comment type="function">
    <text evidence="1">Produces ATP from ADP in the presence of a proton gradient across the membrane. The gamma chain is believed to be important in regulating ATPase activity and the flow of protons through the CF(0) complex.</text>
</comment>
<evidence type="ECO:0000256" key="4">
    <source>
        <dbReference type="ARBA" id="ARBA00022448"/>
    </source>
</evidence>
<evidence type="ECO:0000256" key="3">
    <source>
        <dbReference type="ARBA" id="ARBA00007681"/>
    </source>
</evidence>
<sequence>MPTVSELKLELEDATTLKLISQAFTEASAARVQKIKSEFEKNAGFYKEISHLYHLVRASADRAGDQITSKKAAGKKPEDRKVLSVAFTSNQRFYGNLNINIMQKFLEAIKDKKTDICVIGLTGKDYMASVGYDKPFEKLQFAKDNPSKDEVRAFLDKSDAYDTVNVYYPKFVTLVSQTVGVTDITQEASEDKIPEDEIYVLFEPDLSQTLDFFKRQVRSLLFLRVVLESDLSRTAARLLTMSGAEERSTEMIKVKKSQLRKIQTSIINARLIETFAAIKGVRR</sequence>
<dbReference type="Proteomes" id="UP000178448">
    <property type="component" value="Unassembled WGS sequence"/>
</dbReference>
<protein>
    <recommendedName>
        <fullName evidence="12">ATP synthase gamma chain</fullName>
    </recommendedName>
</protein>
<evidence type="ECO:0000256" key="9">
    <source>
        <dbReference type="ARBA" id="ARBA00023310"/>
    </source>
</evidence>
<evidence type="ECO:0000256" key="6">
    <source>
        <dbReference type="ARBA" id="ARBA00023065"/>
    </source>
</evidence>
<dbReference type="EMBL" id="MFJD01000003">
    <property type="protein sequence ID" value="OGG04372.1"/>
    <property type="molecule type" value="Genomic_DNA"/>
</dbReference>
<evidence type="ECO:0000256" key="5">
    <source>
        <dbReference type="ARBA" id="ARBA00022781"/>
    </source>
</evidence>
<comment type="subcellular location">
    <subcellularLocation>
        <location evidence="2">Membrane</location>
        <topology evidence="2">Peripheral membrane protein</topology>
    </subcellularLocation>
</comment>
<keyword evidence="7" id="KW-0472">Membrane</keyword>
<dbReference type="PRINTS" id="PR00126">
    <property type="entry name" value="ATPASEGAMMA"/>
</dbReference>
<evidence type="ECO:0008006" key="12">
    <source>
        <dbReference type="Google" id="ProtNLM"/>
    </source>
</evidence>
<evidence type="ECO:0000256" key="1">
    <source>
        <dbReference type="ARBA" id="ARBA00003456"/>
    </source>
</evidence>
<dbReference type="GO" id="GO:0046933">
    <property type="term" value="F:proton-transporting ATP synthase activity, rotational mechanism"/>
    <property type="evidence" value="ECO:0007669"/>
    <property type="project" value="InterPro"/>
</dbReference>
<comment type="similarity">
    <text evidence="3">Belongs to the ATPase gamma chain family.</text>
</comment>
<dbReference type="InterPro" id="IPR000131">
    <property type="entry name" value="ATP_synth_F1_gsu"/>
</dbReference>
<gene>
    <name evidence="10" type="ORF">A2Z33_04325</name>
</gene>
<evidence type="ECO:0000313" key="11">
    <source>
        <dbReference type="Proteomes" id="UP000178448"/>
    </source>
</evidence>
<keyword evidence="6" id="KW-0406">Ion transport</keyword>
<keyword evidence="4" id="KW-0813">Transport</keyword>
<evidence type="ECO:0000313" key="10">
    <source>
        <dbReference type="EMBL" id="OGG04372.1"/>
    </source>
</evidence>
<keyword evidence="8" id="KW-0139">CF(1)</keyword>
<organism evidence="10 11">
    <name type="scientific">Candidatus Gottesmanbacteria bacterium RBG_16_52_11</name>
    <dbReference type="NCBI Taxonomy" id="1798374"/>
    <lineage>
        <taxon>Bacteria</taxon>
        <taxon>Candidatus Gottesmaniibacteriota</taxon>
    </lineage>
</organism>
<comment type="caution">
    <text evidence="10">The sequence shown here is derived from an EMBL/GenBank/DDBJ whole genome shotgun (WGS) entry which is preliminary data.</text>
</comment>
<dbReference type="GO" id="GO:0045259">
    <property type="term" value="C:proton-transporting ATP synthase complex"/>
    <property type="evidence" value="ECO:0007669"/>
    <property type="project" value="UniProtKB-KW"/>
</dbReference>
<accession>A0A1F5YWT7</accession>